<keyword evidence="3" id="KW-1185">Reference proteome</keyword>
<evidence type="ECO:0000313" key="3">
    <source>
        <dbReference type="Proteomes" id="UP000541583"/>
    </source>
</evidence>
<gene>
    <name evidence="2" type="ORF">HDF22_003614</name>
    <name evidence="1" type="ORF">HDF23_001253</name>
</gene>
<dbReference type="EMBL" id="JACHCB010000002">
    <property type="protein sequence ID" value="MBB6108518.1"/>
    <property type="molecule type" value="Genomic_DNA"/>
</dbReference>
<organism evidence="2 4">
    <name type="scientific">Mucilaginibacter lappiensis</name>
    <dbReference type="NCBI Taxonomy" id="354630"/>
    <lineage>
        <taxon>Bacteria</taxon>
        <taxon>Pseudomonadati</taxon>
        <taxon>Bacteroidota</taxon>
        <taxon>Sphingobacteriia</taxon>
        <taxon>Sphingobacteriales</taxon>
        <taxon>Sphingobacteriaceae</taxon>
        <taxon>Mucilaginibacter</taxon>
    </lineage>
</organism>
<comment type="caution">
    <text evidence="2">The sequence shown here is derived from an EMBL/GenBank/DDBJ whole genome shotgun (WGS) entry which is preliminary data.</text>
</comment>
<name>A0A1N6S1Q3_9SPHI</name>
<evidence type="ECO:0000313" key="4">
    <source>
        <dbReference type="Proteomes" id="UP000548326"/>
    </source>
</evidence>
<sequence length="56" mass="6643">MTDYTMFKGKNGKRAVWRKSSHGYKFYKRVGERNFIEFNIDLDTSSRVVSFEETAN</sequence>
<evidence type="ECO:0000313" key="2">
    <source>
        <dbReference type="EMBL" id="MBB6129488.1"/>
    </source>
</evidence>
<dbReference type="Proteomes" id="UP000541583">
    <property type="component" value="Unassembled WGS sequence"/>
</dbReference>
<proteinExistence type="predicted"/>
<protein>
    <submittedName>
        <fullName evidence="2">Uncharacterized protein</fullName>
    </submittedName>
</protein>
<reference evidence="3 4" key="1">
    <citation type="submission" date="2020-08" db="EMBL/GenBank/DDBJ databases">
        <title>Genomic Encyclopedia of Type Strains, Phase IV (KMG-V): Genome sequencing to study the core and pangenomes of soil and plant-associated prokaryotes.</title>
        <authorList>
            <person name="Whitman W."/>
        </authorList>
    </citation>
    <scope>NUCLEOTIDE SEQUENCE [LARGE SCALE GENOMIC DNA]</scope>
    <source>
        <strain evidence="1 3">ANJLi2</strain>
        <strain evidence="2 4">MP601</strain>
    </source>
</reference>
<dbReference type="STRING" id="354630.SAMN05421821_102246"/>
<dbReference type="EMBL" id="JACHCA010000009">
    <property type="protein sequence ID" value="MBB6129488.1"/>
    <property type="molecule type" value="Genomic_DNA"/>
</dbReference>
<dbReference type="AlphaFoldDB" id="A0A1N6S1Q3"/>
<accession>A0A1N6S1Q3</accession>
<dbReference type="Proteomes" id="UP000548326">
    <property type="component" value="Unassembled WGS sequence"/>
</dbReference>
<evidence type="ECO:0000313" key="1">
    <source>
        <dbReference type="EMBL" id="MBB6108518.1"/>
    </source>
</evidence>